<dbReference type="EMBL" id="FTNC01000011">
    <property type="protein sequence ID" value="SIQ98085.1"/>
    <property type="molecule type" value="Genomic_DNA"/>
</dbReference>
<organism evidence="3 4">
    <name type="scientific">Halanaerobium kushneri</name>
    <dbReference type="NCBI Taxonomy" id="56779"/>
    <lineage>
        <taxon>Bacteria</taxon>
        <taxon>Bacillati</taxon>
        <taxon>Bacillota</taxon>
        <taxon>Clostridia</taxon>
        <taxon>Halanaerobiales</taxon>
        <taxon>Halanaerobiaceae</taxon>
        <taxon>Halanaerobium</taxon>
    </lineage>
</organism>
<dbReference type="InterPro" id="IPR036117">
    <property type="entry name" value="DhaL_dom_sf"/>
</dbReference>
<dbReference type="Proteomes" id="UP000185669">
    <property type="component" value="Unassembled WGS sequence"/>
</dbReference>
<dbReference type="GO" id="GO:0006071">
    <property type="term" value="P:glycerol metabolic process"/>
    <property type="evidence" value="ECO:0007669"/>
    <property type="project" value="InterPro"/>
</dbReference>
<dbReference type="STRING" id="56779.SAMN05421834_1119"/>
<feature type="domain" description="DhaL" evidence="2">
    <location>
        <begin position="15"/>
        <end position="207"/>
    </location>
</feature>
<accession>A0A1N6X6Z1</accession>
<dbReference type="InterPro" id="IPR033470">
    <property type="entry name" value="FakA-like_C"/>
</dbReference>
<dbReference type="OrthoDB" id="9760324at2"/>
<dbReference type="PANTHER" id="PTHR33434">
    <property type="entry name" value="DEGV DOMAIN-CONTAINING PROTEIN DR_1986-RELATED"/>
    <property type="match status" value="1"/>
</dbReference>
<dbReference type="AlphaFoldDB" id="A0A1N6X6Z1"/>
<dbReference type="InterPro" id="IPR004007">
    <property type="entry name" value="DhaL_dom"/>
</dbReference>
<feature type="region of interest" description="Disordered" evidence="1">
    <location>
        <begin position="314"/>
        <end position="369"/>
    </location>
</feature>
<protein>
    <recommendedName>
        <fullName evidence="2">DhaL domain-containing protein</fullName>
    </recommendedName>
</protein>
<reference evidence="4" key="1">
    <citation type="submission" date="2017-01" db="EMBL/GenBank/DDBJ databases">
        <authorList>
            <person name="Varghese N."/>
            <person name="Submissions S."/>
        </authorList>
    </citation>
    <scope>NUCLEOTIDE SEQUENCE [LARGE SCALE GENOMIC DNA]</scope>
    <source>
        <strain evidence="4">ATCC 700103</strain>
    </source>
</reference>
<evidence type="ECO:0000313" key="4">
    <source>
        <dbReference type="Proteomes" id="UP000185669"/>
    </source>
</evidence>
<dbReference type="Gene3D" id="1.25.40.340">
    <property type="match status" value="1"/>
</dbReference>
<dbReference type="Pfam" id="PF13684">
    <property type="entry name" value="FakA-like_C"/>
    <property type="match status" value="1"/>
</dbReference>
<dbReference type="PROSITE" id="PS51480">
    <property type="entry name" value="DHAL"/>
    <property type="match status" value="1"/>
</dbReference>
<name>A0A1N6X6Z1_9FIRM</name>
<dbReference type="SMART" id="SM01120">
    <property type="entry name" value="Dak2"/>
    <property type="match status" value="1"/>
</dbReference>
<dbReference type="Pfam" id="PF21645">
    <property type="entry name" value="FakA-like_M"/>
    <property type="match status" value="1"/>
</dbReference>
<dbReference type="SMART" id="SM01121">
    <property type="entry name" value="Dak1_2"/>
    <property type="match status" value="1"/>
</dbReference>
<gene>
    <name evidence="3" type="ORF">SAMN05421834_1119</name>
</gene>
<dbReference type="InterPro" id="IPR048394">
    <property type="entry name" value="FakA-like_M"/>
</dbReference>
<sequence>MPINNKEKITAVDAEKFKDMMFTSLHWLKEQKSFIDSLNVFPVPDGDTGTNMYLTFKEAVSTLEDKNSRSVSELASALSKGALMGARGNSGVILSQLIRGFAQALKGKSKLKVKDLANALNKASEVAYHGVLKPVEGTILTVSREAAEKALAEADSAADLVELFEITIKAAEESLERTPELLAALKEAEVVDAGGQGYLTILEGMLKGLKGEKIEYQAATAEAKTRKKSELAEDIKFTYCTQMLIEIDSRKSNIDRMIDKIRKDMQSYGDSIMVVGSDDVIKIHVHTNHPGVLLEYGLKKGKVFDIKIDNMRKQNQEKVQRENDSDFDHSQFHQGEKSASDTDIKEDNEPAETEDKDRKEAEEINQQKDSEIVVEKNTGIISVANGEGVVNILKELGVDYVIKGGQSMNPSTNDFLEVVERMNTDQIIILPNNKNIISAAKQVSELSKKNIEIIETRSIPQAVTALMIYDDQASPSQLKERMEAEIKYVKTLEITQAVKDSKVNGLEIKKDNYIGLKDGDILVSAETERETVINLLNKVAEDEELVTIYYGEGITEAEAEEVKNIMEENFDFDEIEIYPGGQPLYPFIISLE</sequence>
<evidence type="ECO:0000259" key="2">
    <source>
        <dbReference type="PROSITE" id="PS51480"/>
    </source>
</evidence>
<proteinExistence type="predicted"/>
<dbReference type="Pfam" id="PF02734">
    <property type="entry name" value="Dak2"/>
    <property type="match status" value="1"/>
</dbReference>
<keyword evidence="4" id="KW-1185">Reference proteome</keyword>
<dbReference type="InterPro" id="IPR019986">
    <property type="entry name" value="YloV-like"/>
</dbReference>
<dbReference type="GO" id="GO:0004371">
    <property type="term" value="F:glycerone kinase activity"/>
    <property type="evidence" value="ECO:0007669"/>
    <property type="project" value="InterPro"/>
</dbReference>
<dbReference type="RefSeq" id="WP_076545028.1">
    <property type="nucleotide sequence ID" value="NZ_FTNC01000011.1"/>
</dbReference>
<dbReference type="PANTHER" id="PTHR33434:SF4">
    <property type="entry name" value="PHOSPHATASE PROTEIN"/>
    <property type="match status" value="1"/>
</dbReference>
<dbReference type="SUPFAM" id="SSF101473">
    <property type="entry name" value="DhaL-like"/>
    <property type="match status" value="1"/>
</dbReference>
<evidence type="ECO:0000313" key="3">
    <source>
        <dbReference type="EMBL" id="SIQ98085.1"/>
    </source>
</evidence>
<dbReference type="InterPro" id="IPR050270">
    <property type="entry name" value="DegV_domain_contain"/>
</dbReference>
<evidence type="ECO:0000256" key="1">
    <source>
        <dbReference type="SAM" id="MobiDB-lite"/>
    </source>
</evidence>
<dbReference type="NCBIfam" id="TIGR03599">
    <property type="entry name" value="YloV"/>
    <property type="match status" value="1"/>
</dbReference>